<dbReference type="AlphaFoldDB" id="A0A5M8S0W6"/>
<dbReference type="STRING" id="1925020.BTA30_15665"/>
<dbReference type="EMBL" id="QSND01000001">
    <property type="protein sequence ID" value="KAA6453233.1"/>
    <property type="molecule type" value="Genomic_DNA"/>
</dbReference>
<comment type="caution">
    <text evidence="1">The sequence shown here is derived from an EMBL/GenBank/DDBJ whole genome shotgun (WGS) entry which is preliminary data.</text>
</comment>
<evidence type="ECO:0000313" key="2">
    <source>
        <dbReference type="Proteomes" id="UP000324326"/>
    </source>
</evidence>
<reference evidence="1 2" key="1">
    <citation type="submission" date="2018-08" db="EMBL/GenBank/DDBJ databases">
        <title>Bacillus phenotypic plasticity.</title>
        <authorList>
            <person name="Hurtado E."/>
        </authorList>
    </citation>
    <scope>NUCLEOTIDE SEQUENCE [LARGE SCALE GENOMIC DNA]</scope>
    <source>
        <strain evidence="1 2">427</strain>
    </source>
</reference>
<proteinExistence type="predicted"/>
<accession>A0A5M8S0W6</accession>
<evidence type="ECO:0000313" key="1">
    <source>
        <dbReference type="EMBL" id="KAA6453233.1"/>
    </source>
</evidence>
<gene>
    <name evidence="1" type="ORF">DX927_03240</name>
</gene>
<name>A0A5M8S0W6_9BACI</name>
<dbReference type="Proteomes" id="UP000324326">
    <property type="component" value="Unassembled WGS sequence"/>
</dbReference>
<organism evidence="1 2">
    <name type="scientific">Bacillus swezeyi</name>
    <dbReference type="NCBI Taxonomy" id="1925020"/>
    <lineage>
        <taxon>Bacteria</taxon>
        <taxon>Bacillati</taxon>
        <taxon>Bacillota</taxon>
        <taxon>Bacilli</taxon>
        <taxon>Bacillales</taxon>
        <taxon>Bacillaceae</taxon>
        <taxon>Bacillus</taxon>
    </lineage>
</organism>
<sequence>MLYMTKKQQGEFSFFEKNDGRQLLIKNVNHQKCSNRFNGYPIDSFPSFLNQKTSVGTAGYAIKSKQSHMMKIKPISLFLHI</sequence>
<protein>
    <submittedName>
        <fullName evidence="1">Uncharacterized protein</fullName>
    </submittedName>
</protein>